<dbReference type="PATRIC" id="fig|1439726.3.peg.1433"/>
<dbReference type="AlphaFoldDB" id="A0A1E3H4S5"/>
<evidence type="ECO:0000256" key="1">
    <source>
        <dbReference type="SAM" id="MobiDB-lite"/>
    </source>
</evidence>
<dbReference type="PROSITE" id="PS00018">
    <property type="entry name" value="EF_HAND_1"/>
    <property type="match status" value="1"/>
</dbReference>
<sequence length="243" mass="23594">MNIGGTGGYSPAAGLASRILSQADTDVDGALSLEEFAATGDSEASDEDVSDIFSALDADSDGAITGSELASGIEQFSSEAASTLLSLQEFGAGGPPQGGPPPGGPPPGGGGADLFAETDEDESGTLSLEEFSATGEDFGLDADKAEELFNLIDADSDGEITEDENAAFEETKAQSAAGGPPQGGPPPGGPPPGGPPSGSTASSTASSTGGSGGLPDLASLLAGNSAYGSSQTIDLTKLFDQAA</sequence>
<feature type="compositionally biased region" description="Pro residues" evidence="1">
    <location>
        <begin position="97"/>
        <end position="108"/>
    </location>
</feature>
<dbReference type="SMART" id="SM00054">
    <property type="entry name" value="EFh"/>
    <property type="match status" value="4"/>
</dbReference>
<evidence type="ECO:0000313" key="4">
    <source>
        <dbReference type="Proteomes" id="UP000094622"/>
    </source>
</evidence>
<comment type="caution">
    <text evidence="3">The sequence shown here is derived from an EMBL/GenBank/DDBJ whole genome shotgun (WGS) entry which is preliminary data.</text>
</comment>
<evidence type="ECO:0000259" key="2">
    <source>
        <dbReference type="PROSITE" id="PS50222"/>
    </source>
</evidence>
<feature type="compositionally biased region" description="Low complexity" evidence="1">
    <location>
        <begin position="197"/>
        <end position="208"/>
    </location>
</feature>
<feature type="domain" description="EF-hand" evidence="2">
    <location>
        <begin position="44"/>
        <end position="79"/>
    </location>
</feature>
<dbReference type="Proteomes" id="UP000094622">
    <property type="component" value="Unassembled WGS sequence"/>
</dbReference>
<dbReference type="Pfam" id="PF13202">
    <property type="entry name" value="EF-hand_5"/>
    <property type="match status" value="2"/>
</dbReference>
<accession>A0A1E3H4S5</accession>
<dbReference type="EMBL" id="MCRJ01000024">
    <property type="protein sequence ID" value="ODN71329.1"/>
    <property type="molecule type" value="Genomic_DNA"/>
</dbReference>
<dbReference type="Gene3D" id="1.10.238.10">
    <property type="entry name" value="EF-hand"/>
    <property type="match status" value="2"/>
</dbReference>
<evidence type="ECO:0000313" key="3">
    <source>
        <dbReference type="EMBL" id="ODN71329.1"/>
    </source>
</evidence>
<reference evidence="3 4" key="1">
    <citation type="submission" date="2016-07" db="EMBL/GenBank/DDBJ databases">
        <title>Draft Genome Sequence of Methylobrevis pamukkalensis PK2.</title>
        <authorList>
            <person name="Vasilenko O.V."/>
            <person name="Doronina N.V."/>
            <person name="Shmareva M.N."/>
            <person name="Tarlachkov S.V."/>
            <person name="Mustakhimov I."/>
            <person name="Trotsenko Y.A."/>
        </authorList>
    </citation>
    <scope>NUCLEOTIDE SEQUENCE [LARGE SCALE GENOMIC DNA]</scope>
    <source>
        <strain evidence="3 4">PK2</strain>
    </source>
</reference>
<feature type="compositionally biased region" description="Pro residues" evidence="1">
    <location>
        <begin position="182"/>
        <end position="195"/>
    </location>
</feature>
<dbReference type="PROSITE" id="PS50222">
    <property type="entry name" value="EF_HAND_2"/>
    <property type="match status" value="1"/>
</dbReference>
<name>A0A1E3H4S5_9HYPH</name>
<dbReference type="Pfam" id="PF13499">
    <property type="entry name" value="EF-hand_7"/>
    <property type="match status" value="1"/>
</dbReference>
<dbReference type="SUPFAM" id="SSF47473">
    <property type="entry name" value="EF-hand"/>
    <property type="match status" value="1"/>
</dbReference>
<protein>
    <submittedName>
        <fullName evidence="3">EF hand</fullName>
    </submittedName>
</protein>
<dbReference type="GO" id="GO:0005509">
    <property type="term" value="F:calcium ion binding"/>
    <property type="evidence" value="ECO:0007669"/>
    <property type="project" value="InterPro"/>
</dbReference>
<dbReference type="InterPro" id="IPR011992">
    <property type="entry name" value="EF-hand-dom_pair"/>
</dbReference>
<dbReference type="PANTHER" id="PTHR10827">
    <property type="entry name" value="RETICULOCALBIN"/>
    <property type="match status" value="1"/>
</dbReference>
<feature type="region of interest" description="Disordered" evidence="1">
    <location>
        <begin position="89"/>
        <end position="140"/>
    </location>
</feature>
<dbReference type="InterPro" id="IPR002048">
    <property type="entry name" value="EF_hand_dom"/>
</dbReference>
<gene>
    <name evidence="3" type="ORF">A6302_01365</name>
</gene>
<proteinExistence type="predicted"/>
<feature type="region of interest" description="Disordered" evidence="1">
    <location>
        <begin position="168"/>
        <end position="221"/>
    </location>
</feature>
<keyword evidence="4" id="KW-1185">Reference proteome</keyword>
<organism evidence="3 4">
    <name type="scientific">Methylobrevis pamukkalensis</name>
    <dbReference type="NCBI Taxonomy" id="1439726"/>
    <lineage>
        <taxon>Bacteria</taxon>
        <taxon>Pseudomonadati</taxon>
        <taxon>Pseudomonadota</taxon>
        <taxon>Alphaproteobacteria</taxon>
        <taxon>Hyphomicrobiales</taxon>
        <taxon>Pleomorphomonadaceae</taxon>
        <taxon>Methylobrevis</taxon>
    </lineage>
</organism>
<dbReference type="InterPro" id="IPR018247">
    <property type="entry name" value="EF_Hand_1_Ca_BS"/>
</dbReference>
<dbReference type="PANTHER" id="PTHR10827:SF85">
    <property type="entry name" value="CALCIUM-BINDING PROTEIN"/>
    <property type="match status" value="1"/>
</dbReference>